<organism evidence="1 2">
    <name type="scientific">Lichenicola cladoniae</name>
    <dbReference type="NCBI Taxonomy" id="1484109"/>
    <lineage>
        <taxon>Bacteria</taxon>
        <taxon>Pseudomonadati</taxon>
        <taxon>Pseudomonadota</taxon>
        <taxon>Alphaproteobacteria</taxon>
        <taxon>Acetobacterales</taxon>
        <taxon>Acetobacteraceae</taxon>
        <taxon>Lichenicola</taxon>
    </lineage>
</organism>
<gene>
    <name evidence="1" type="ORF">HN018_19475</name>
</gene>
<dbReference type="AlphaFoldDB" id="A0A6M8HUA2"/>
<sequence length="81" mass="9002">MLSEREVEMARAETARAAVADLEKAPDTEARSALLNEYRREGDVPRDGMAGLQPTAVQAQRRVLVQLRKEGRIGKAAFHEL</sequence>
<accession>A0A6M8HUA2</accession>
<keyword evidence="2" id="KW-1185">Reference proteome</keyword>
<reference evidence="1 2" key="1">
    <citation type="journal article" date="2014" name="World J. Microbiol. Biotechnol.">
        <title>Biodiversity and physiological characteristics of Antarctic and Arctic lichens-associated bacteria.</title>
        <authorList>
            <person name="Lee Y.M."/>
            <person name="Kim E.H."/>
            <person name="Lee H.K."/>
            <person name="Hong S.G."/>
        </authorList>
    </citation>
    <scope>NUCLEOTIDE SEQUENCE [LARGE SCALE GENOMIC DNA]</scope>
    <source>
        <strain evidence="1 2">PAMC 26569</strain>
    </source>
</reference>
<dbReference type="KEGG" id="lck:HN018_19475"/>
<proteinExistence type="predicted"/>
<name>A0A6M8HUA2_9PROT</name>
<protein>
    <submittedName>
        <fullName evidence="1">Uncharacterized protein</fullName>
    </submittedName>
</protein>
<evidence type="ECO:0000313" key="1">
    <source>
        <dbReference type="EMBL" id="QKE91922.1"/>
    </source>
</evidence>
<evidence type="ECO:0000313" key="2">
    <source>
        <dbReference type="Proteomes" id="UP000500767"/>
    </source>
</evidence>
<dbReference type="Proteomes" id="UP000500767">
    <property type="component" value="Chromosome"/>
</dbReference>
<dbReference type="RefSeq" id="WP_171837974.1">
    <property type="nucleotide sequence ID" value="NZ_CP053708.1"/>
</dbReference>
<dbReference type="EMBL" id="CP053708">
    <property type="protein sequence ID" value="QKE91922.1"/>
    <property type="molecule type" value="Genomic_DNA"/>
</dbReference>